<dbReference type="InterPro" id="IPR003848">
    <property type="entry name" value="DUF218"/>
</dbReference>
<dbReference type="GO" id="GO:0005886">
    <property type="term" value="C:plasma membrane"/>
    <property type="evidence" value="ECO:0007669"/>
    <property type="project" value="TreeGrafter"/>
</dbReference>
<dbReference type="InterPro" id="IPR014729">
    <property type="entry name" value="Rossmann-like_a/b/a_fold"/>
</dbReference>
<dbReference type="EMBL" id="CP121196">
    <property type="protein sequence ID" value="XBH18243.1"/>
    <property type="molecule type" value="Genomic_DNA"/>
</dbReference>
<name>A0AAU7DLU6_9BACT</name>
<feature type="domain" description="DUF218" evidence="1">
    <location>
        <begin position="43"/>
        <end position="170"/>
    </location>
</feature>
<dbReference type="CDD" id="cd06259">
    <property type="entry name" value="YdcF-like"/>
    <property type="match status" value="1"/>
</dbReference>
<proteinExistence type="predicted"/>
<dbReference type="RefSeq" id="WP_348263466.1">
    <property type="nucleotide sequence ID" value="NZ_CP121196.1"/>
</dbReference>
<organism evidence="2">
    <name type="scientific">Telmatobacter sp. DSM 110680</name>
    <dbReference type="NCBI Taxonomy" id="3036704"/>
    <lineage>
        <taxon>Bacteria</taxon>
        <taxon>Pseudomonadati</taxon>
        <taxon>Acidobacteriota</taxon>
        <taxon>Terriglobia</taxon>
        <taxon>Terriglobales</taxon>
        <taxon>Acidobacteriaceae</taxon>
        <taxon>Telmatobacter</taxon>
    </lineage>
</organism>
<dbReference type="PANTHER" id="PTHR30336">
    <property type="entry name" value="INNER MEMBRANE PROTEIN, PROBABLE PERMEASE"/>
    <property type="match status" value="1"/>
</dbReference>
<dbReference type="PANTHER" id="PTHR30336:SF20">
    <property type="entry name" value="DUF218 DOMAIN-CONTAINING PROTEIN"/>
    <property type="match status" value="1"/>
</dbReference>
<gene>
    <name evidence="2" type="ORF">P8935_02670</name>
</gene>
<evidence type="ECO:0000259" key="1">
    <source>
        <dbReference type="Pfam" id="PF02698"/>
    </source>
</evidence>
<protein>
    <submittedName>
        <fullName evidence="2">YdcF family protein</fullName>
    </submittedName>
</protein>
<accession>A0AAU7DLU6</accession>
<dbReference type="InterPro" id="IPR051599">
    <property type="entry name" value="Cell_Envelope_Assoc"/>
</dbReference>
<dbReference type="AlphaFoldDB" id="A0AAU7DLU6"/>
<dbReference type="Gene3D" id="3.40.50.620">
    <property type="entry name" value="HUPs"/>
    <property type="match status" value="1"/>
</dbReference>
<reference evidence="2" key="1">
    <citation type="submission" date="2023-03" db="EMBL/GenBank/DDBJ databases">
        <title>Edaphobacter sp.</title>
        <authorList>
            <person name="Huber K.J."/>
            <person name="Papendorf J."/>
            <person name="Pilke C."/>
            <person name="Bunk B."/>
            <person name="Sproeer C."/>
            <person name="Pester M."/>
        </authorList>
    </citation>
    <scope>NUCLEOTIDE SEQUENCE</scope>
    <source>
        <strain evidence="2">DSM 110680</strain>
    </source>
</reference>
<sequence length="202" mass="22045">MGGSRWLVRTMLVGFVLAVMLVGWAVIARRVAPTANTSSDHFDAILVLGTPADADGNPTPEQLARVTEAVREYERGIAPRLLFTGGPAHNHYVEADVMASSAAAQGIPPSAIFVETKATDTIQNACYSARIMQTHGWHSAEIVSSDYHLARAALIFSHTSLDWRMHAAPPMQPGETQSNSIAEILKTMRYLLYANWAERCEP</sequence>
<dbReference type="Pfam" id="PF02698">
    <property type="entry name" value="DUF218"/>
    <property type="match status" value="1"/>
</dbReference>
<evidence type="ECO:0000313" key="2">
    <source>
        <dbReference type="EMBL" id="XBH18243.1"/>
    </source>
</evidence>